<feature type="compositionally biased region" description="Basic and acidic residues" evidence="5">
    <location>
        <begin position="540"/>
        <end position="557"/>
    </location>
</feature>
<keyword evidence="3 9" id="KW-0808">Transferase</keyword>
<protein>
    <submittedName>
        <fullName evidence="9">Methyltransferase</fullName>
    </submittedName>
</protein>
<dbReference type="KEGG" id="cxe:FOB82_11475"/>
<dbReference type="Pfam" id="PF23186">
    <property type="entry name" value="DUF7059"/>
    <property type="match status" value="1"/>
</dbReference>
<evidence type="ECO:0000259" key="7">
    <source>
        <dbReference type="Pfam" id="PF23186"/>
    </source>
</evidence>
<feature type="domain" description="DUF7782" evidence="8">
    <location>
        <begin position="401"/>
        <end position="523"/>
    </location>
</feature>
<name>A0A6B8TF20_9CORY</name>
<dbReference type="GO" id="GO:0003676">
    <property type="term" value="F:nucleic acid binding"/>
    <property type="evidence" value="ECO:0007669"/>
    <property type="project" value="InterPro"/>
</dbReference>
<dbReference type="CDD" id="cd02440">
    <property type="entry name" value="AdoMet_MTases"/>
    <property type="match status" value="1"/>
</dbReference>
<evidence type="ECO:0000313" key="10">
    <source>
        <dbReference type="Proteomes" id="UP000426857"/>
    </source>
</evidence>
<dbReference type="PROSITE" id="PS00092">
    <property type="entry name" value="N6_MTASE"/>
    <property type="match status" value="1"/>
</dbReference>
<dbReference type="InterPro" id="IPR056684">
    <property type="entry name" value="DUF7782"/>
</dbReference>
<evidence type="ECO:0000256" key="1">
    <source>
        <dbReference type="ARBA" id="ARBA00006149"/>
    </source>
</evidence>
<dbReference type="GO" id="GO:0008170">
    <property type="term" value="F:N-methyltransferase activity"/>
    <property type="evidence" value="ECO:0007669"/>
    <property type="project" value="UniProtKB-ARBA"/>
</dbReference>
<dbReference type="Gene3D" id="3.40.50.150">
    <property type="entry name" value="Vaccinia Virus protein VP39"/>
    <property type="match status" value="1"/>
</dbReference>
<evidence type="ECO:0000256" key="5">
    <source>
        <dbReference type="SAM" id="MobiDB-lite"/>
    </source>
</evidence>
<feature type="region of interest" description="Disordered" evidence="5">
    <location>
        <begin position="530"/>
        <end position="557"/>
    </location>
</feature>
<dbReference type="InterPro" id="IPR002052">
    <property type="entry name" value="DNA_methylase_N6_adenine_CS"/>
</dbReference>
<organism evidence="9 10">
    <name type="scientific">Corynebacterium xerosis</name>
    <dbReference type="NCBI Taxonomy" id="1725"/>
    <lineage>
        <taxon>Bacteria</taxon>
        <taxon>Bacillati</taxon>
        <taxon>Actinomycetota</taxon>
        <taxon>Actinomycetes</taxon>
        <taxon>Mycobacteriales</taxon>
        <taxon>Corynebacteriaceae</taxon>
        <taxon>Corynebacterium</taxon>
    </lineage>
</organism>
<dbReference type="EMBL" id="CP046322">
    <property type="protein sequence ID" value="QGS35467.1"/>
    <property type="molecule type" value="Genomic_DNA"/>
</dbReference>
<evidence type="ECO:0000259" key="6">
    <source>
        <dbReference type="Pfam" id="PF05175"/>
    </source>
</evidence>
<evidence type="ECO:0000256" key="4">
    <source>
        <dbReference type="ARBA" id="ARBA00022691"/>
    </source>
</evidence>
<feature type="domain" description="DUF7059" evidence="7">
    <location>
        <begin position="33"/>
        <end position="114"/>
    </location>
</feature>
<dbReference type="Proteomes" id="UP000426857">
    <property type="component" value="Chromosome"/>
</dbReference>
<dbReference type="GO" id="GO:0008276">
    <property type="term" value="F:protein methyltransferase activity"/>
    <property type="evidence" value="ECO:0007669"/>
    <property type="project" value="TreeGrafter"/>
</dbReference>
<dbReference type="Pfam" id="PF05175">
    <property type="entry name" value="MTS"/>
    <property type="match status" value="1"/>
</dbReference>
<sequence length="557" mass="59038">MSTNPIPTPPSDAELFGLPALAPRVADALRGLGYGVGGLRSLLGDDGLAALDRGEPEAVVRTIQLALDRPGLAAMITAFIVGDPVDLVPWLGAELVADSLACGVLRESDGRHVAAIDVRPVDVDGIERLVFSDRDASMTDHVPGPDHVLGVGRASRSLLDITPTDPVGTVLDLGAGCGVQALGQHRAASIVATDVHPRACVYAEATLAAAGLRGSSGDAGTAPVAEVIEGSWFQPVTGRRFDRIVANPPFVVGVPEVGHVYRDSGLDLDGATELMLREVPDHLEPDGTAHLLGAWVHHDGGDWATRVASWLPKEGVEAWIIQRDVVDPAAYVGTWLRDESIDPRGPEGREKTRRWLDHFAANDVAGIGFGYVTIQRIDGPSSITCEDMPQPLGGPFRDEAAEWLLRSAWLRDKDVEEILAGAYRVRPGVAVERVELAGTGDDPEQGFSPAALRVTRTDGPRWSHDTDDAIVRILSALHPDAALSTVLDVMAMLGALPEDGLDEIKEAVVPVIVDLVRHGLVLPAELIGAEHGTGDTDQGGLDKTDTDLNESKTEGTR</sequence>
<reference evidence="9 10" key="1">
    <citation type="submission" date="2019-11" db="EMBL/GenBank/DDBJ databases">
        <title>FDA dAtabase for Regulatory Grade micrObial Sequences (FDA-ARGOS): Supporting development and validation of Infectious Disease Dx tests.</title>
        <authorList>
            <person name="Kerrigan L."/>
            <person name="Long C."/>
            <person name="Tallon L."/>
            <person name="Sadzewicz L."/>
            <person name="Vavikolanu K."/>
            <person name="Mehta A."/>
            <person name="Aluvathingal J."/>
            <person name="Nadendla S."/>
            <person name="Yan Y."/>
            <person name="Sichtig H."/>
        </authorList>
    </citation>
    <scope>NUCLEOTIDE SEQUENCE [LARGE SCALE GENOMIC DNA]</scope>
    <source>
        <strain evidence="9 10">FDAARGOS_674</strain>
    </source>
</reference>
<dbReference type="InterPro" id="IPR007848">
    <property type="entry name" value="Small_mtfrase_dom"/>
</dbReference>
<evidence type="ECO:0000256" key="2">
    <source>
        <dbReference type="ARBA" id="ARBA00022603"/>
    </source>
</evidence>
<evidence type="ECO:0000313" key="9">
    <source>
        <dbReference type="EMBL" id="QGS35467.1"/>
    </source>
</evidence>
<dbReference type="AlphaFoldDB" id="A0A6B8TF20"/>
<dbReference type="PANTHER" id="PTHR45875">
    <property type="entry name" value="METHYLTRANSFERASE N6AMT1"/>
    <property type="match status" value="1"/>
</dbReference>
<keyword evidence="2 9" id="KW-0489">Methyltransferase</keyword>
<dbReference type="GO" id="GO:0032259">
    <property type="term" value="P:methylation"/>
    <property type="evidence" value="ECO:0007669"/>
    <property type="project" value="UniProtKB-KW"/>
</dbReference>
<evidence type="ECO:0000256" key="3">
    <source>
        <dbReference type="ARBA" id="ARBA00022679"/>
    </source>
</evidence>
<gene>
    <name evidence="9" type="ORF">FOB82_11475</name>
</gene>
<comment type="similarity">
    <text evidence="1">Belongs to the eukaryotic/archaeal PrmC-related family.</text>
</comment>
<dbReference type="InterPro" id="IPR052190">
    <property type="entry name" value="Euk-Arch_PrmC-MTase"/>
</dbReference>
<accession>A0A6B8TF20</accession>
<dbReference type="SUPFAM" id="SSF53335">
    <property type="entry name" value="S-adenosyl-L-methionine-dependent methyltransferases"/>
    <property type="match status" value="1"/>
</dbReference>
<dbReference type="InterPro" id="IPR055487">
    <property type="entry name" value="DUF7059"/>
</dbReference>
<dbReference type="GO" id="GO:0035657">
    <property type="term" value="C:eRF1 methyltransferase complex"/>
    <property type="evidence" value="ECO:0007669"/>
    <property type="project" value="TreeGrafter"/>
</dbReference>
<dbReference type="Pfam" id="PF25004">
    <property type="entry name" value="DUF7782"/>
    <property type="match status" value="1"/>
</dbReference>
<dbReference type="PANTHER" id="PTHR45875:SF1">
    <property type="entry name" value="METHYLTRANSFERASE N6AMT1"/>
    <property type="match status" value="1"/>
</dbReference>
<evidence type="ECO:0000259" key="8">
    <source>
        <dbReference type="Pfam" id="PF25004"/>
    </source>
</evidence>
<proteinExistence type="inferred from homology"/>
<keyword evidence="4" id="KW-0949">S-adenosyl-L-methionine</keyword>
<dbReference type="RefSeq" id="WP_155870490.1">
    <property type="nucleotide sequence ID" value="NZ_CP046322.1"/>
</dbReference>
<dbReference type="GO" id="GO:0008757">
    <property type="term" value="F:S-adenosylmethionine-dependent methyltransferase activity"/>
    <property type="evidence" value="ECO:0007669"/>
    <property type="project" value="TreeGrafter"/>
</dbReference>
<dbReference type="InterPro" id="IPR029063">
    <property type="entry name" value="SAM-dependent_MTases_sf"/>
</dbReference>
<feature type="domain" description="Methyltransferase small" evidence="6">
    <location>
        <begin position="153"/>
        <end position="255"/>
    </location>
</feature>